<dbReference type="Proteomes" id="UP000199323">
    <property type="component" value="Unassembled WGS sequence"/>
</dbReference>
<feature type="domain" description="D-isomer specific 2-hydroxyacid dehydrogenase NAD-binding" evidence="6">
    <location>
        <begin position="129"/>
        <end position="305"/>
    </location>
</feature>
<dbReference type="RefSeq" id="WP_093717842.1">
    <property type="nucleotide sequence ID" value="NZ_FONG01000041.1"/>
</dbReference>
<accession>A0A1I2MPR4</accession>
<dbReference type="Gene3D" id="3.40.50.720">
    <property type="entry name" value="NAD(P)-binding Rossmann-like Domain"/>
    <property type="match status" value="2"/>
</dbReference>
<organism evidence="7 8">
    <name type="scientific">Actinacidiphila alni</name>
    <dbReference type="NCBI Taxonomy" id="380248"/>
    <lineage>
        <taxon>Bacteria</taxon>
        <taxon>Bacillati</taxon>
        <taxon>Actinomycetota</taxon>
        <taxon>Actinomycetes</taxon>
        <taxon>Kitasatosporales</taxon>
        <taxon>Streptomycetaceae</taxon>
        <taxon>Actinacidiphila</taxon>
    </lineage>
</organism>
<dbReference type="InterPro" id="IPR006139">
    <property type="entry name" value="D-isomer_2_OHA_DH_cat_dom"/>
</dbReference>
<dbReference type="EMBL" id="FONG01000041">
    <property type="protein sequence ID" value="SFF93555.1"/>
    <property type="molecule type" value="Genomic_DNA"/>
</dbReference>
<dbReference type="InterPro" id="IPR050857">
    <property type="entry name" value="D-2-hydroxyacid_DH"/>
</dbReference>
<evidence type="ECO:0000259" key="5">
    <source>
        <dbReference type="Pfam" id="PF00389"/>
    </source>
</evidence>
<dbReference type="AlphaFoldDB" id="A0A1I2MPR4"/>
<dbReference type="PANTHER" id="PTHR42789">
    <property type="entry name" value="D-ISOMER SPECIFIC 2-HYDROXYACID DEHYDROGENASE FAMILY PROTEIN (AFU_ORTHOLOGUE AFUA_6G10090)"/>
    <property type="match status" value="1"/>
</dbReference>
<evidence type="ECO:0000313" key="7">
    <source>
        <dbReference type="EMBL" id="SFF93555.1"/>
    </source>
</evidence>
<dbReference type="SUPFAM" id="SSF51735">
    <property type="entry name" value="NAD(P)-binding Rossmann-fold domains"/>
    <property type="match status" value="1"/>
</dbReference>
<protein>
    <submittedName>
        <fullName evidence="7">Phosphoglycerate dehydrogenase</fullName>
    </submittedName>
</protein>
<dbReference type="GO" id="GO:0051287">
    <property type="term" value="F:NAD binding"/>
    <property type="evidence" value="ECO:0007669"/>
    <property type="project" value="InterPro"/>
</dbReference>
<name>A0A1I2MPR4_9ACTN</name>
<dbReference type="SUPFAM" id="SSF52283">
    <property type="entry name" value="Formate/glycerate dehydrogenase catalytic domain-like"/>
    <property type="match status" value="1"/>
</dbReference>
<sequence length="345" mass="36214">MTGFADGARPGGPGRAVVVVALRPELREQLFTADAWQRLSRLADPVLVERPDDRSALADALTGADILVTGWGTARLDAELLAAAPRLELLAHTGGAVSPYATRAVFDRGVRVTQAGGAMARPVAEVALAFTLALLHRIHRFDHALRGGVPWAEAGRMPERHQILGCPIGVIGASRTGRAYIGLVRALGAEVTVADPCLGAADAAALGVRVAGLDEVLAASRITAVHAPALAETRHLLGARELALLPDGAGLVNTARSWLVDEDALLAELRSGRIDAALDVYDAEPLPTEHPLRALPNVLLTPHQAAATVEGRHALGDSTVAEIERHLGGRELLHEVGRDALARVE</sequence>
<dbReference type="PANTHER" id="PTHR42789:SF1">
    <property type="entry name" value="D-ISOMER SPECIFIC 2-HYDROXYACID DEHYDROGENASE FAMILY PROTEIN (AFU_ORTHOLOGUE AFUA_6G10090)"/>
    <property type="match status" value="1"/>
</dbReference>
<dbReference type="OrthoDB" id="117809at2"/>
<keyword evidence="8" id="KW-1185">Reference proteome</keyword>
<gene>
    <name evidence="7" type="ORF">SAMN05216251_1413</name>
</gene>
<dbReference type="GO" id="GO:0016616">
    <property type="term" value="F:oxidoreductase activity, acting on the CH-OH group of donors, NAD or NADP as acceptor"/>
    <property type="evidence" value="ECO:0007669"/>
    <property type="project" value="InterPro"/>
</dbReference>
<dbReference type="InterPro" id="IPR006140">
    <property type="entry name" value="D-isomer_DH_NAD-bd"/>
</dbReference>
<evidence type="ECO:0000256" key="4">
    <source>
        <dbReference type="RuleBase" id="RU003719"/>
    </source>
</evidence>
<evidence type="ECO:0000256" key="2">
    <source>
        <dbReference type="ARBA" id="ARBA00023002"/>
    </source>
</evidence>
<reference evidence="7 8" key="1">
    <citation type="submission" date="2016-10" db="EMBL/GenBank/DDBJ databases">
        <authorList>
            <person name="de Groot N.N."/>
        </authorList>
    </citation>
    <scope>NUCLEOTIDE SEQUENCE [LARGE SCALE GENOMIC DNA]</scope>
    <source>
        <strain evidence="7 8">CGMCC 4.3510</strain>
    </source>
</reference>
<dbReference type="STRING" id="380248.SAMN05216251_1413"/>
<evidence type="ECO:0000259" key="6">
    <source>
        <dbReference type="Pfam" id="PF02826"/>
    </source>
</evidence>
<evidence type="ECO:0000256" key="1">
    <source>
        <dbReference type="ARBA" id="ARBA00005854"/>
    </source>
</evidence>
<keyword evidence="3" id="KW-0520">NAD</keyword>
<dbReference type="CDD" id="cd12167">
    <property type="entry name" value="2-Hacid_dh_8"/>
    <property type="match status" value="1"/>
</dbReference>
<evidence type="ECO:0000313" key="8">
    <source>
        <dbReference type="Proteomes" id="UP000199323"/>
    </source>
</evidence>
<comment type="similarity">
    <text evidence="1 4">Belongs to the D-isomer specific 2-hydroxyacid dehydrogenase family.</text>
</comment>
<dbReference type="InterPro" id="IPR036291">
    <property type="entry name" value="NAD(P)-bd_dom_sf"/>
</dbReference>
<keyword evidence="2 4" id="KW-0560">Oxidoreductase</keyword>
<evidence type="ECO:0000256" key="3">
    <source>
        <dbReference type="ARBA" id="ARBA00023027"/>
    </source>
</evidence>
<dbReference type="Pfam" id="PF00389">
    <property type="entry name" value="2-Hacid_dh"/>
    <property type="match status" value="1"/>
</dbReference>
<feature type="domain" description="D-isomer specific 2-hydroxyacid dehydrogenase catalytic" evidence="5">
    <location>
        <begin position="45"/>
        <end position="336"/>
    </location>
</feature>
<dbReference type="Pfam" id="PF02826">
    <property type="entry name" value="2-Hacid_dh_C"/>
    <property type="match status" value="1"/>
</dbReference>
<proteinExistence type="inferred from homology"/>